<dbReference type="PANTHER" id="PTHR42933">
    <property type="entry name" value="SLR6095 PROTEIN"/>
    <property type="match status" value="1"/>
</dbReference>
<dbReference type="PANTHER" id="PTHR42933:SF3">
    <property type="entry name" value="TYPE I RESTRICTION ENZYME MJAVIII METHYLASE SUBUNIT"/>
    <property type="match status" value="1"/>
</dbReference>
<evidence type="ECO:0000313" key="8">
    <source>
        <dbReference type="EMBL" id="KKR72100.1"/>
    </source>
</evidence>
<keyword evidence="3" id="KW-0808">Transferase</keyword>
<keyword evidence="2" id="KW-0489">Methyltransferase</keyword>
<dbReference type="GO" id="GO:0009007">
    <property type="term" value="F:site-specific DNA-methyltransferase (adenine-specific) activity"/>
    <property type="evidence" value="ECO:0007669"/>
    <property type="project" value="UniProtKB-EC"/>
</dbReference>
<dbReference type="Gene3D" id="3.40.50.150">
    <property type="entry name" value="Vaccinia Virus protein VP39"/>
    <property type="match status" value="1"/>
</dbReference>
<evidence type="ECO:0000256" key="4">
    <source>
        <dbReference type="ARBA" id="ARBA00022691"/>
    </source>
</evidence>
<comment type="caution">
    <text evidence="8">The sequence shown here is derived from an EMBL/GenBank/DDBJ whole genome shotgun (WGS) entry which is preliminary data.</text>
</comment>
<keyword evidence="5" id="KW-0680">Restriction system</keyword>
<reference evidence="8 9" key="1">
    <citation type="journal article" date="2015" name="Nature">
        <title>rRNA introns, odd ribosomes, and small enigmatic genomes across a large radiation of phyla.</title>
        <authorList>
            <person name="Brown C.T."/>
            <person name="Hug L.A."/>
            <person name="Thomas B.C."/>
            <person name="Sharon I."/>
            <person name="Castelle C.J."/>
            <person name="Singh A."/>
            <person name="Wilkins M.J."/>
            <person name="Williams K.H."/>
            <person name="Banfield J.F."/>
        </authorList>
    </citation>
    <scope>NUCLEOTIDE SEQUENCE [LARGE SCALE GENOMIC DNA]</scope>
</reference>
<evidence type="ECO:0000256" key="2">
    <source>
        <dbReference type="ARBA" id="ARBA00022603"/>
    </source>
</evidence>
<dbReference type="GO" id="GO:0003677">
    <property type="term" value="F:DNA binding"/>
    <property type="evidence" value="ECO:0007669"/>
    <property type="project" value="InterPro"/>
</dbReference>
<evidence type="ECO:0000259" key="7">
    <source>
        <dbReference type="Pfam" id="PF02384"/>
    </source>
</evidence>
<evidence type="ECO:0000256" key="3">
    <source>
        <dbReference type="ARBA" id="ARBA00022679"/>
    </source>
</evidence>
<proteinExistence type="predicted"/>
<accession>A0A0G0VJG5</accession>
<keyword evidence="4" id="KW-0949">S-adenosyl-L-methionine</keyword>
<evidence type="ECO:0000256" key="1">
    <source>
        <dbReference type="ARBA" id="ARBA00011900"/>
    </source>
</evidence>
<dbReference type="GO" id="GO:0009307">
    <property type="term" value="P:DNA restriction-modification system"/>
    <property type="evidence" value="ECO:0007669"/>
    <property type="project" value="UniProtKB-KW"/>
</dbReference>
<name>A0A0G0VJG5_9BACT</name>
<dbReference type="SUPFAM" id="SSF53335">
    <property type="entry name" value="S-adenosyl-L-methionine-dependent methyltransferases"/>
    <property type="match status" value="1"/>
</dbReference>
<organism evidence="8 9">
    <name type="scientific">Candidatus Woesebacteria bacterium GW2011_GWA2_40_7</name>
    <dbReference type="NCBI Taxonomy" id="1618562"/>
    <lineage>
        <taxon>Bacteria</taxon>
        <taxon>Candidatus Woeseibacteriota</taxon>
    </lineage>
</organism>
<protein>
    <recommendedName>
        <fullName evidence="1">site-specific DNA-methyltransferase (adenine-specific)</fullName>
        <ecNumber evidence="1">2.1.1.72</ecNumber>
    </recommendedName>
</protein>
<dbReference type="InterPro" id="IPR003356">
    <property type="entry name" value="DNA_methylase_A-5"/>
</dbReference>
<gene>
    <name evidence="8" type="ORF">UU16_C0046G0014</name>
</gene>
<dbReference type="Proteomes" id="UP000034013">
    <property type="component" value="Unassembled WGS sequence"/>
</dbReference>
<dbReference type="Pfam" id="PF02384">
    <property type="entry name" value="N6_Mtase"/>
    <property type="match status" value="1"/>
</dbReference>
<feature type="domain" description="DNA methylase adenine-specific" evidence="7">
    <location>
        <begin position="14"/>
        <end position="161"/>
    </location>
</feature>
<evidence type="ECO:0000313" key="9">
    <source>
        <dbReference type="Proteomes" id="UP000034013"/>
    </source>
</evidence>
<dbReference type="AlphaFoldDB" id="A0A0G0VJG5"/>
<dbReference type="InterPro" id="IPR051537">
    <property type="entry name" value="DNA_Adenine_Mtase"/>
</dbReference>
<evidence type="ECO:0000256" key="5">
    <source>
        <dbReference type="ARBA" id="ARBA00022747"/>
    </source>
</evidence>
<dbReference type="GO" id="GO:0032259">
    <property type="term" value="P:methylation"/>
    <property type="evidence" value="ECO:0007669"/>
    <property type="project" value="UniProtKB-KW"/>
</dbReference>
<sequence>MDSVERLRSVLPIKAKDSSVLFVGLMIESLKPGGTCGVIVNEGLLFGRNKSGVALRKMLLEKMDLQAVVSLPQGVFNPYAGVKTSFLIFKNTGKPTQKVWFYEVENDGYTKGTNRKPDPTKNDLPDVLSKWPERKISDKSWLVGVEKIKENDFILSSSTYKPEDLGEKQNLREPKEIFIEIGKVNQEMQKTLLGLKNYVGN</sequence>
<dbReference type="InterPro" id="IPR029063">
    <property type="entry name" value="SAM-dependent_MTases_sf"/>
</dbReference>
<evidence type="ECO:0000256" key="6">
    <source>
        <dbReference type="ARBA" id="ARBA00047942"/>
    </source>
</evidence>
<dbReference type="EMBL" id="LBZO01000046">
    <property type="protein sequence ID" value="KKR72100.1"/>
    <property type="molecule type" value="Genomic_DNA"/>
</dbReference>
<dbReference type="EC" id="2.1.1.72" evidence="1"/>
<dbReference type="GO" id="GO:0008170">
    <property type="term" value="F:N-methyltransferase activity"/>
    <property type="evidence" value="ECO:0007669"/>
    <property type="project" value="InterPro"/>
</dbReference>
<comment type="catalytic activity">
    <reaction evidence="6">
        <text>a 2'-deoxyadenosine in DNA + S-adenosyl-L-methionine = an N(6)-methyl-2'-deoxyadenosine in DNA + S-adenosyl-L-homocysteine + H(+)</text>
        <dbReference type="Rhea" id="RHEA:15197"/>
        <dbReference type="Rhea" id="RHEA-COMP:12418"/>
        <dbReference type="Rhea" id="RHEA-COMP:12419"/>
        <dbReference type="ChEBI" id="CHEBI:15378"/>
        <dbReference type="ChEBI" id="CHEBI:57856"/>
        <dbReference type="ChEBI" id="CHEBI:59789"/>
        <dbReference type="ChEBI" id="CHEBI:90615"/>
        <dbReference type="ChEBI" id="CHEBI:90616"/>
        <dbReference type="EC" id="2.1.1.72"/>
    </reaction>
</comment>